<keyword evidence="1" id="KW-0411">Iron-sulfur</keyword>
<dbReference type="GO" id="GO:0017108">
    <property type="term" value="F:5'-flap endonuclease activity"/>
    <property type="evidence" value="ECO:0007669"/>
    <property type="project" value="UniProtKB-UniRule"/>
</dbReference>
<reference evidence="3" key="3">
    <citation type="journal article" date="2017" name="Nature">
        <title>Genome sequence of the progenitor of the wheat D genome Aegilops tauschii.</title>
        <authorList>
            <person name="Luo M.C."/>
            <person name="Gu Y.Q."/>
            <person name="Puiu D."/>
            <person name="Wang H."/>
            <person name="Twardziok S.O."/>
            <person name="Deal K.R."/>
            <person name="Huo N."/>
            <person name="Zhu T."/>
            <person name="Wang L."/>
            <person name="Wang Y."/>
            <person name="McGuire P.E."/>
            <person name="Liu S."/>
            <person name="Long H."/>
            <person name="Ramasamy R.K."/>
            <person name="Rodriguez J.C."/>
            <person name="Van S.L."/>
            <person name="Yuan L."/>
            <person name="Wang Z."/>
            <person name="Xia Z."/>
            <person name="Xiao L."/>
            <person name="Anderson O.D."/>
            <person name="Ouyang S."/>
            <person name="Liang Y."/>
            <person name="Zimin A.V."/>
            <person name="Pertea G."/>
            <person name="Qi P."/>
            <person name="Bennetzen J.L."/>
            <person name="Dai X."/>
            <person name="Dawson M.W."/>
            <person name="Muller H.G."/>
            <person name="Kugler K."/>
            <person name="Rivarola-Duarte L."/>
            <person name="Spannagl M."/>
            <person name="Mayer K.F.X."/>
            <person name="Lu F.H."/>
            <person name="Bevan M.W."/>
            <person name="Leroy P."/>
            <person name="Li P."/>
            <person name="You F.M."/>
            <person name="Sun Q."/>
            <person name="Liu Z."/>
            <person name="Lyons E."/>
            <person name="Wicker T."/>
            <person name="Salzberg S.L."/>
            <person name="Devos K.M."/>
            <person name="Dvorak J."/>
        </authorList>
    </citation>
    <scope>NUCLEOTIDE SEQUENCE [LARGE SCALE GENOMIC DNA]</scope>
    <source>
        <strain evidence="3">cv. AL8/78</strain>
    </source>
</reference>
<reference evidence="3" key="5">
    <citation type="journal article" date="2021" name="G3 (Bethesda)">
        <title>Aegilops tauschii genome assembly Aet v5.0 features greater sequence contiguity and improved annotation.</title>
        <authorList>
            <person name="Wang L."/>
            <person name="Zhu T."/>
            <person name="Rodriguez J.C."/>
            <person name="Deal K.R."/>
            <person name="Dubcovsky J."/>
            <person name="McGuire P.E."/>
            <person name="Lux T."/>
            <person name="Spannagl M."/>
            <person name="Mayer K.F.X."/>
            <person name="Baldrich P."/>
            <person name="Meyers B.C."/>
            <person name="Huo N."/>
            <person name="Gu Y.Q."/>
            <person name="Zhou H."/>
            <person name="Devos K.M."/>
            <person name="Bennetzen J.L."/>
            <person name="Unver T."/>
            <person name="Budak H."/>
            <person name="Gulick P.J."/>
            <person name="Galiba G."/>
            <person name="Kalapos B."/>
            <person name="Nelson D.R."/>
            <person name="Li P."/>
            <person name="You F.M."/>
            <person name="Luo M.C."/>
            <person name="Dvorak J."/>
        </authorList>
    </citation>
    <scope>NUCLEOTIDE SEQUENCE [LARGE SCALE GENOMIC DNA]</scope>
    <source>
        <strain evidence="3">cv. AL8/78</strain>
    </source>
</reference>
<dbReference type="InterPro" id="IPR041679">
    <property type="entry name" value="DNA2/NAM7-like_C"/>
</dbReference>
<dbReference type="SUPFAM" id="SSF52540">
    <property type="entry name" value="P-loop containing nucleoside triphosphate hydrolases"/>
    <property type="match status" value="1"/>
</dbReference>
<dbReference type="InterPro" id="IPR047187">
    <property type="entry name" value="SF1_C_Upf1"/>
</dbReference>
<comment type="subcellular location">
    <subcellularLocation>
        <location evidence="1">Nucleus</location>
    </subcellularLocation>
    <subcellularLocation>
        <location evidence="1">Chromosome</location>
    </subcellularLocation>
</comment>
<reference evidence="4" key="2">
    <citation type="journal article" date="2017" name="Nat. Plants">
        <title>The Aegilops tauschii genome reveals multiple impacts of transposons.</title>
        <authorList>
            <person name="Zhao G."/>
            <person name="Zou C."/>
            <person name="Li K."/>
            <person name="Wang K."/>
            <person name="Li T."/>
            <person name="Gao L."/>
            <person name="Zhang X."/>
            <person name="Wang H."/>
            <person name="Yang Z."/>
            <person name="Liu X."/>
            <person name="Jiang W."/>
            <person name="Mao L."/>
            <person name="Kong X."/>
            <person name="Jiao Y."/>
            <person name="Jia J."/>
        </authorList>
    </citation>
    <scope>NUCLEOTIDE SEQUENCE [LARGE SCALE GENOMIC DNA]</scope>
    <source>
        <strain evidence="4">cv. AL8/78</strain>
    </source>
</reference>
<dbReference type="GO" id="GO:0003677">
    <property type="term" value="F:DNA binding"/>
    <property type="evidence" value="ECO:0007669"/>
    <property type="project" value="UniProtKB-UniRule"/>
</dbReference>
<keyword evidence="1" id="KW-0479">Metal-binding</keyword>
<protein>
    <recommendedName>
        <fullName evidence="1">DNA replication ATP-dependent helicase/nuclease</fullName>
        <ecNumber evidence="1">3.1.-.-</ecNumber>
        <ecNumber evidence="1">3.6.4.12</ecNumber>
    </recommendedName>
</protein>
<name>A0A453CXQ4_AEGTS</name>
<evidence type="ECO:0000256" key="1">
    <source>
        <dbReference type="RuleBase" id="RU367041"/>
    </source>
</evidence>
<evidence type="ECO:0000313" key="4">
    <source>
        <dbReference type="Proteomes" id="UP000015105"/>
    </source>
</evidence>
<dbReference type="EnsemblPlants" id="AET2Gv20999600.9">
    <property type="protein sequence ID" value="AET2Gv20999600.9"/>
    <property type="gene ID" value="AET2Gv20999600"/>
</dbReference>
<dbReference type="GO" id="GO:0033567">
    <property type="term" value="P:DNA replication, Okazaki fragment processing"/>
    <property type="evidence" value="ECO:0007669"/>
    <property type="project" value="UniProtKB-UniRule"/>
</dbReference>
<comment type="similarity">
    <text evidence="1">Belongs to the DNA2/NAM7 helicase family.</text>
</comment>
<keyword evidence="1" id="KW-0067">ATP-binding</keyword>
<dbReference type="GO" id="GO:0071932">
    <property type="term" value="P:replication fork reversal"/>
    <property type="evidence" value="ECO:0007669"/>
    <property type="project" value="TreeGrafter"/>
</dbReference>
<dbReference type="GO" id="GO:0006281">
    <property type="term" value="P:DNA repair"/>
    <property type="evidence" value="ECO:0007669"/>
    <property type="project" value="UniProtKB-KW"/>
</dbReference>
<keyword evidence="1" id="KW-0235">DNA replication</keyword>
<dbReference type="GO" id="GO:0046872">
    <property type="term" value="F:metal ion binding"/>
    <property type="evidence" value="ECO:0007669"/>
    <property type="project" value="UniProtKB-UniRule"/>
</dbReference>
<keyword evidence="1" id="KW-0158">Chromosome</keyword>
<keyword evidence="1" id="KW-0511">Multifunctional enzyme</keyword>
<dbReference type="CDD" id="cd18808">
    <property type="entry name" value="SF1_C_Upf1"/>
    <property type="match status" value="1"/>
</dbReference>
<dbReference type="GO" id="GO:0005737">
    <property type="term" value="C:cytoplasm"/>
    <property type="evidence" value="ECO:0007669"/>
    <property type="project" value="TreeGrafter"/>
</dbReference>
<keyword evidence="1" id="KW-0547">Nucleotide-binding</keyword>
<dbReference type="AlphaFoldDB" id="A0A453CXQ4"/>
<dbReference type="EC" id="3.6.4.12" evidence="1"/>
<dbReference type="Pfam" id="PF13087">
    <property type="entry name" value="AAA_12"/>
    <property type="match status" value="1"/>
</dbReference>
<dbReference type="GO" id="GO:0016887">
    <property type="term" value="F:ATP hydrolysis activity"/>
    <property type="evidence" value="ECO:0007669"/>
    <property type="project" value="RHEA"/>
</dbReference>
<dbReference type="GO" id="GO:0005694">
    <property type="term" value="C:chromosome"/>
    <property type="evidence" value="ECO:0007669"/>
    <property type="project" value="UniProtKB-SubCell"/>
</dbReference>
<dbReference type="InterPro" id="IPR045055">
    <property type="entry name" value="DNA2/NAM7-like"/>
</dbReference>
<dbReference type="PANTHER" id="PTHR10887">
    <property type="entry name" value="DNA2/NAM7 HELICASE FAMILY"/>
    <property type="match status" value="1"/>
</dbReference>
<reference evidence="3" key="4">
    <citation type="submission" date="2019-03" db="UniProtKB">
        <authorList>
            <consortium name="EnsemblPlants"/>
        </authorList>
    </citation>
    <scope>IDENTIFICATION</scope>
</reference>
<dbReference type="Proteomes" id="UP000015105">
    <property type="component" value="Chromosome 2D"/>
</dbReference>
<reference evidence="4" key="1">
    <citation type="journal article" date="2014" name="Science">
        <title>Ancient hybridizations among the ancestral genomes of bread wheat.</title>
        <authorList>
            <consortium name="International Wheat Genome Sequencing Consortium,"/>
            <person name="Marcussen T."/>
            <person name="Sandve S.R."/>
            <person name="Heier L."/>
            <person name="Spannagl M."/>
            <person name="Pfeifer M."/>
            <person name="Jakobsen K.S."/>
            <person name="Wulff B.B."/>
            <person name="Steuernagel B."/>
            <person name="Mayer K.F."/>
            <person name="Olsen O.A."/>
        </authorList>
    </citation>
    <scope>NUCLEOTIDE SEQUENCE [LARGE SCALE GENOMIC DNA]</scope>
    <source>
        <strain evidence="4">cv. AL8/78</strain>
    </source>
</reference>
<dbReference type="GO" id="GO:0005634">
    <property type="term" value="C:nucleus"/>
    <property type="evidence" value="ECO:0007669"/>
    <property type="project" value="UniProtKB-SubCell"/>
</dbReference>
<comment type="function">
    <text evidence="1">Key enzyme involved in DNA replication and DNA repair. Involved in Okazaki fragments processing by cleaving long flaps that escape FEN1: flaps that are longer than 27 nucleotides are coated by replication protein A complex (RPA), leading to recruit DNA2 which cleaves the flap until it is too short to bind RPA and becomes a substrate for FEN1. Also involved in 5'-end resection of DNA during double-strand break (DSB) repair by mediating the cleavage of 5'-ssDNA.</text>
</comment>
<keyword evidence="1" id="KW-0227">DNA damage</keyword>
<dbReference type="GO" id="GO:0017116">
    <property type="term" value="F:single-stranded DNA helicase activity"/>
    <property type="evidence" value="ECO:0007669"/>
    <property type="project" value="UniProtKB-UniRule"/>
</dbReference>
<keyword evidence="1" id="KW-0238">DNA-binding</keyword>
<evidence type="ECO:0000313" key="3">
    <source>
        <dbReference type="EnsemblPlants" id="AET2Gv20999600.9"/>
    </source>
</evidence>
<dbReference type="GO" id="GO:0051539">
    <property type="term" value="F:4 iron, 4 sulfur cluster binding"/>
    <property type="evidence" value="ECO:0007669"/>
    <property type="project" value="UniProtKB-UniRule"/>
</dbReference>
<feature type="domain" description="DNA2/NAM7 helicase-like C-terminal" evidence="2">
    <location>
        <begin position="4"/>
        <end position="133"/>
    </location>
</feature>
<keyword evidence="1" id="KW-0347">Helicase</keyword>
<keyword evidence="1" id="KW-0539">Nucleus</keyword>
<dbReference type="Gene3D" id="3.40.50.300">
    <property type="entry name" value="P-loop containing nucleotide triphosphate hydrolases"/>
    <property type="match status" value="1"/>
</dbReference>
<dbReference type="PANTHER" id="PTHR10887:SF433">
    <property type="entry name" value="DNA REPLICATION ATP-DEPENDENT HELICASE_NUCLEASE DNA2"/>
    <property type="match status" value="1"/>
</dbReference>
<keyword evidence="1" id="KW-0004">4Fe-4S</keyword>
<keyword evidence="4" id="KW-1185">Reference proteome</keyword>
<keyword evidence="1" id="KW-0540">Nuclease</keyword>
<dbReference type="Gramene" id="AET2Gv20999600.9">
    <property type="protein sequence ID" value="AET2Gv20999600.9"/>
    <property type="gene ID" value="AET2Gv20999600"/>
</dbReference>
<evidence type="ECO:0000259" key="2">
    <source>
        <dbReference type="Pfam" id="PF13087"/>
    </source>
</evidence>
<comment type="catalytic activity">
    <reaction evidence="1">
        <text>ATP + H2O = ADP + phosphate + H(+)</text>
        <dbReference type="Rhea" id="RHEA:13065"/>
        <dbReference type="ChEBI" id="CHEBI:15377"/>
        <dbReference type="ChEBI" id="CHEBI:15378"/>
        <dbReference type="ChEBI" id="CHEBI:30616"/>
        <dbReference type="ChEBI" id="CHEBI:43474"/>
        <dbReference type="ChEBI" id="CHEBI:456216"/>
        <dbReference type="EC" id="3.6.4.12"/>
    </reaction>
</comment>
<proteinExistence type="inferred from homology"/>
<keyword evidence="1" id="KW-0408">Iron</keyword>
<organism evidence="3 4">
    <name type="scientific">Aegilops tauschii subsp. strangulata</name>
    <name type="common">Goatgrass</name>
    <dbReference type="NCBI Taxonomy" id="200361"/>
    <lineage>
        <taxon>Eukaryota</taxon>
        <taxon>Viridiplantae</taxon>
        <taxon>Streptophyta</taxon>
        <taxon>Embryophyta</taxon>
        <taxon>Tracheophyta</taxon>
        <taxon>Spermatophyta</taxon>
        <taxon>Magnoliopsida</taxon>
        <taxon>Liliopsida</taxon>
        <taxon>Poales</taxon>
        <taxon>Poaceae</taxon>
        <taxon>BOP clade</taxon>
        <taxon>Pooideae</taxon>
        <taxon>Triticodae</taxon>
        <taxon>Triticeae</taxon>
        <taxon>Triticinae</taxon>
        <taxon>Aegilops</taxon>
    </lineage>
</organism>
<dbReference type="EC" id="3.1.-.-" evidence="1"/>
<accession>A0A453CXQ4</accession>
<dbReference type="InterPro" id="IPR027417">
    <property type="entry name" value="P-loop_NTPase"/>
</dbReference>
<dbReference type="GO" id="GO:0005524">
    <property type="term" value="F:ATP binding"/>
    <property type="evidence" value="ECO:0007669"/>
    <property type="project" value="UniProtKB-UniRule"/>
</dbReference>
<keyword evidence="1" id="KW-0378">Hydrolase</keyword>
<keyword evidence="1" id="KW-0234">DNA repair</keyword>
<sequence length="177" mass="19572">QILNPNRAVIFANTDQVPALEAKEHRTVNNPTEAYIVSWITKQLLKRGVAQDEIGIITPYNAQVNLIRQQVDPLVEVHTIDKYQGRDKDCIIVSFVRSSGNSRASGSSLLGDWHRINVVLTRAKKKLIMVGSAGTLSTIPLLRLLVEKVAEGGGQLDLTNKDVQSIPELRNSQLNVQ</sequence>